<name>A0A6I2GZU7_9LACT</name>
<protein>
    <recommendedName>
        <fullName evidence="5">Holin</fullName>
    </recommendedName>
</protein>
<feature type="region of interest" description="Disordered" evidence="1">
    <location>
        <begin position="65"/>
        <end position="90"/>
    </location>
</feature>
<accession>A0A6I2GZU7</accession>
<evidence type="ECO:0000313" key="3">
    <source>
        <dbReference type="EMBL" id="MRI85953.1"/>
    </source>
</evidence>
<sequence>MVSFKNEVYDRLKWLVLIFLPAFSGLVAGLGNLYGVANIEVYVGTVNILTAFFGGLLQVSSRNYHDGDDGSGGSQVRSMTPVPVEDESTADSVGEAILIKGGVMVDC</sequence>
<dbReference type="RefSeq" id="WP_153863782.1">
    <property type="nucleotide sequence ID" value="NZ_WJQS01000007.1"/>
</dbReference>
<dbReference type="InterPro" id="IPR031612">
    <property type="entry name" value="Phage_holin_Dp1"/>
</dbReference>
<evidence type="ECO:0000313" key="4">
    <source>
        <dbReference type="Proteomes" id="UP000430975"/>
    </source>
</evidence>
<evidence type="ECO:0000256" key="1">
    <source>
        <dbReference type="SAM" id="MobiDB-lite"/>
    </source>
</evidence>
<dbReference type="Pfam" id="PF16938">
    <property type="entry name" value="Phage_holin_Dp1"/>
    <property type="match status" value="1"/>
</dbReference>
<gene>
    <name evidence="3" type="ORF">GIY09_08745</name>
</gene>
<keyword evidence="4" id="KW-1185">Reference proteome</keyword>
<proteinExistence type="predicted"/>
<comment type="caution">
    <text evidence="3">The sequence shown here is derived from an EMBL/GenBank/DDBJ whole genome shotgun (WGS) entry which is preliminary data.</text>
</comment>
<evidence type="ECO:0000256" key="2">
    <source>
        <dbReference type="SAM" id="Phobius"/>
    </source>
</evidence>
<organism evidence="3 4">
    <name type="scientific">Fundicoccus ignavus</name>
    <dbReference type="NCBI Taxonomy" id="2664442"/>
    <lineage>
        <taxon>Bacteria</taxon>
        <taxon>Bacillati</taxon>
        <taxon>Bacillota</taxon>
        <taxon>Bacilli</taxon>
        <taxon>Lactobacillales</taxon>
        <taxon>Aerococcaceae</taxon>
        <taxon>Fundicoccus</taxon>
    </lineage>
</organism>
<dbReference type="AlphaFoldDB" id="A0A6I2GZU7"/>
<keyword evidence="2" id="KW-0472">Membrane</keyword>
<evidence type="ECO:0008006" key="5">
    <source>
        <dbReference type="Google" id="ProtNLM"/>
    </source>
</evidence>
<reference evidence="3 4" key="1">
    <citation type="submission" date="2019-11" db="EMBL/GenBank/DDBJ databases">
        <title>Characterisation of Fundicoccus ignavus gen. nov. sp. nov., a novel genus of the family Aerococcaceae isolated from bulk tank milk.</title>
        <authorList>
            <person name="Siebert A."/>
            <person name="Huptas C."/>
            <person name="Wenning M."/>
            <person name="Scherer S."/>
            <person name="Doll E.V."/>
        </authorList>
    </citation>
    <scope>NUCLEOTIDE SEQUENCE [LARGE SCALE GENOMIC DNA]</scope>
    <source>
        <strain evidence="3 4">WS4759</strain>
    </source>
</reference>
<feature type="transmembrane region" description="Helical" evidence="2">
    <location>
        <begin position="12"/>
        <end position="35"/>
    </location>
</feature>
<keyword evidence="2" id="KW-0812">Transmembrane</keyword>
<dbReference type="EMBL" id="WJQS01000007">
    <property type="protein sequence ID" value="MRI85953.1"/>
    <property type="molecule type" value="Genomic_DNA"/>
</dbReference>
<keyword evidence="2" id="KW-1133">Transmembrane helix</keyword>
<dbReference type="Proteomes" id="UP000430975">
    <property type="component" value="Unassembled WGS sequence"/>
</dbReference>